<organism evidence="9 10">
    <name type="scientific">Campylobacter lanienae NCTC 13004</name>
    <dbReference type="NCBI Taxonomy" id="1031753"/>
    <lineage>
        <taxon>Bacteria</taxon>
        <taxon>Pseudomonadati</taxon>
        <taxon>Campylobacterota</taxon>
        <taxon>Epsilonproteobacteria</taxon>
        <taxon>Campylobacterales</taxon>
        <taxon>Campylobacteraceae</taxon>
        <taxon>Campylobacter</taxon>
    </lineage>
</organism>
<comment type="similarity">
    <text evidence="2">Belongs to the auxin efflux carrier (TC 2.A.69) family.</text>
</comment>
<evidence type="ECO:0000256" key="2">
    <source>
        <dbReference type="ARBA" id="ARBA00010145"/>
    </source>
</evidence>
<feature type="transmembrane region" description="Helical" evidence="8">
    <location>
        <begin position="30"/>
        <end position="47"/>
    </location>
</feature>
<reference evidence="10" key="2">
    <citation type="journal article" date="2017" name="Genome Biol. Evol.">
        <title>Comparative genomic analysis identifies a Campylobacter clade deficient in selenium metabolism.</title>
        <authorList>
            <person name="Miller W.G."/>
            <person name="Yee E."/>
            <person name="Lopes B.S."/>
            <person name="Chapman M.H."/>
            <person name="Huynh S."/>
            <person name="Bono J.L."/>
            <person name="Parker C.T."/>
            <person name="Strachan N.J.C."/>
            <person name="Forbes K.J."/>
        </authorList>
    </citation>
    <scope>NUCLEOTIDE SEQUENCE [LARGE SCALE GENOMIC DNA]</scope>
    <source>
        <strain evidence="10">NCTC 13004</strain>
    </source>
</reference>
<dbReference type="GO" id="GO:0005886">
    <property type="term" value="C:plasma membrane"/>
    <property type="evidence" value="ECO:0007669"/>
    <property type="project" value="UniProtKB-SubCell"/>
</dbReference>
<gene>
    <name evidence="9" type="ORF">CLAN_0868</name>
</gene>
<dbReference type="EMBL" id="CP015578">
    <property type="protein sequence ID" value="ARQ97613.1"/>
    <property type="molecule type" value="Genomic_DNA"/>
</dbReference>
<evidence type="ECO:0000256" key="7">
    <source>
        <dbReference type="ARBA" id="ARBA00023136"/>
    </source>
</evidence>
<dbReference type="PANTHER" id="PTHR36838">
    <property type="entry name" value="AUXIN EFFLUX CARRIER FAMILY PROTEIN"/>
    <property type="match status" value="1"/>
</dbReference>
<feature type="transmembrane region" description="Helical" evidence="8">
    <location>
        <begin position="190"/>
        <end position="209"/>
    </location>
</feature>
<dbReference type="GO" id="GO:0055085">
    <property type="term" value="P:transmembrane transport"/>
    <property type="evidence" value="ECO:0007669"/>
    <property type="project" value="InterPro"/>
</dbReference>
<keyword evidence="4" id="KW-1003">Cell membrane</keyword>
<evidence type="ECO:0000313" key="10">
    <source>
        <dbReference type="Proteomes" id="UP000202031"/>
    </source>
</evidence>
<comment type="subcellular location">
    <subcellularLocation>
        <location evidence="1">Cell membrane</location>
        <topology evidence="1">Multi-pass membrane protein</topology>
    </subcellularLocation>
</comment>
<dbReference type="Pfam" id="PF03547">
    <property type="entry name" value="Mem_trans"/>
    <property type="match status" value="1"/>
</dbReference>
<proteinExistence type="inferred from homology"/>
<accession>A0A1X9SMY7</accession>
<dbReference type="AlphaFoldDB" id="A0A1X9SMY7"/>
<dbReference type="PANTHER" id="PTHR36838:SF1">
    <property type="entry name" value="SLR1864 PROTEIN"/>
    <property type="match status" value="1"/>
</dbReference>
<protein>
    <submittedName>
        <fullName evidence="9">Putative membrane protein, predicted permease</fullName>
    </submittedName>
</protein>
<feature type="transmembrane region" description="Helical" evidence="8">
    <location>
        <begin position="276"/>
        <end position="300"/>
    </location>
</feature>
<evidence type="ECO:0000256" key="6">
    <source>
        <dbReference type="ARBA" id="ARBA00022989"/>
    </source>
</evidence>
<evidence type="ECO:0000256" key="1">
    <source>
        <dbReference type="ARBA" id="ARBA00004651"/>
    </source>
</evidence>
<evidence type="ECO:0000256" key="8">
    <source>
        <dbReference type="SAM" id="Phobius"/>
    </source>
</evidence>
<evidence type="ECO:0000256" key="4">
    <source>
        <dbReference type="ARBA" id="ARBA00022475"/>
    </source>
</evidence>
<dbReference type="KEGG" id="clx:CLAN_0868"/>
<evidence type="ECO:0000256" key="3">
    <source>
        <dbReference type="ARBA" id="ARBA00022448"/>
    </source>
</evidence>
<keyword evidence="7 8" id="KW-0472">Membrane</keyword>
<dbReference type="InterPro" id="IPR004776">
    <property type="entry name" value="Mem_transp_PIN-like"/>
</dbReference>
<dbReference type="InterPro" id="IPR038770">
    <property type="entry name" value="Na+/solute_symporter_sf"/>
</dbReference>
<feature type="transmembrane region" description="Helical" evidence="8">
    <location>
        <begin position="94"/>
        <end position="115"/>
    </location>
</feature>
<sequence length="301" mass="32719">MIIYPLFSMFILLFSGYVAKRLRIISPNKAIVFLDFVLWFALPSLIFDKVYHLVVDLNLISMVFVGLISSVIAAFVAVAMGFMLKFSTATLASVALLSMFGNTLFIGIPIIQGLYGQSALSIVILFDQVVTALPISIFGPLILGFGTSKKSSIIQNSLKIIKFPPFIALALAVILKNFNLPEIIFEPLKMLSSSMVPVALFAVGLRLGFNSIKSSYKACSVVIFAKMILAPIVFLSITKIFGIELSKEWVIGLIEVATPPMVLASAMILKANLDSNLAISSVAIGMITIFITMPILYFVAT</sequence>
<name>A0A1X9SMY7_9BACT</name>
<keyword evidence="3" id="KW-0813">Transport</keyword>
<feature type="transmembrane region" description="Helical" evidence="8">
    <location>
        <begin position="160"/>
        <end position="178"/>
    </location>
</feature>
<feature type="transmembrane region" description="Helical" evidence="8">
    <location>
        <begin position="121"/>
        <end position="148"/>
    </location>
</feature>
<dbReference type="Gene3D" id="1.20.1530.20">
    <property type="match status" value="1"/>
</dbReference>
<keyword evidence="5 8" id="KW-0812">Transmembrane</keyword>
<keyword evidence="6 8" id="KW-1133">Transmembrane helix</keyword>
<feature type="transmembrane region" description="Helical" evidence="8">
    <location>
        <begin position="221"/>
        <end position="243"/>
    </location>
</feature>
<dbReference type="Proteomes" id="UP000202031">
    <property type="component" value="Chromosome"/>
</dbReference>
<dbReference type="RefSeq" id="WP_086241274.1">
    <property type="nucleotide sequence ID" value="NZ_CP015578.1"/>
</dbReference>
<feature type="transmembrane region" description="Helical" evidence="8">
    <location>
        <begin position="59"/>
        <end position="82"/>
    </location>
</feature>
<dbReference type="GeneID" id="46921341"/>
<reference evidence="10" key="1">
    <citation type="journal article" date="2017" name="Genome Biol. Evol.">
        <title>Comparative Genomic Analysis Identifies a Campylobacter Clade Deficient in Selenium Metabolism.</title>
        <authorList>
            <person name="Miller W.G."/>
            <person name="Yee E."/>
            <person name="Lopes B.S."/>
            <person name="Chapman M.H."/>
            <person name="Huynh S."/>
            <person name="Bono J.L."/>
            <person name="Parker C.T."/>
            <person name="Strachan N.J.C."/>
            <person name="Forbes K.J."/>
        </authorList>
    </citation>
    <scope>NUCLEOTIDE SEQUENCE [LARGE SCALE GENOMIC DNA]</scope>
    <source>
        <strain evidence="10">NCTC 13004</strain>
    </source>
</reference>
<evidence type="ECO:0000256" key="5">
    <source>
        <dbReference type="ARBA" id="ARBA00022692"/>
    </source>
</evidence>
<evidence type="ECO:0000313" key="9">
    <source>
        <dbReference type="EMBL" id="ARQ97613.1"/>
    </source>
</evidence>